<gene>
    <name evidence="10" type="ORF">M8523_31590</name>
</gene>
<keyword evidence="6 8" id="KW-1133">Transmembrane helix</keyword>
<feature type="transmembrane region" description="Helical" evidence="8">
    <location>
        <begin position="110"/>
        <end position="131"/>
    </location>
</feature>
<dbReference type="GO" id="GO:1990961">
    <property type="term" value="P:xenobiotic detoxification by transmembrane export across the plasma membrane"/>
    <property type="evidence" value="ECO:0007669"/>
    <property type="project" value="InterPro"/>
</dbReference>
<evidence type="ECO:0000256" key="5">
    <source>
        <dbReference type="ARBA" id="ARBA00022692"/>
    </source>
</evidence>
<dbReference type="Gene3D" id="1.20.1720.10">
    <property type="entry name" value="Multidrug resistance protein D"/>
    <property type="match status" value="1"/>
</dbReference>
<name>A0AA41Z2D3_9HYPH</name>
<evidence type="ECO:0000256" key="3">
    <source>
        <dbReference type="ARBA" id="ARBA00022448"/>
    </source>
</evidence>
<dbReference type="GO" id="GO:0042910">
    <property type="term" value="F:xenobiotic transmembrane transporter activity"/>
    <property type="evidence" value="ECO:0007669"/>
    <property type="project" value="InterPro"/>
</dbReference>
<reference evidence="10" key="1">
    <citation type="submission" date="2022-05" db="EMBL/GenBank/DDBJ databases">
        <authorList>
            <person name="Pankratov T."/>
        </authorList>
    </citation>
    <scope>NUCLEOTIDE SEQUENCE</scope>
    <source>
        <strain evidence="10">BP6-180914</strain>
    </source>
</reference>
<dbReference type="GO" id="GO:0005886">
    <property type="term" value="C:plasma membrane"/>
    <property type="evidence" value="ECO:0007669"/>
    <property type="project" value="UniProtKB-SubCell"/>
</dbReference>
<dbReference type="Pfam" id="PF07690">
    <property type="entry name" value="MFS_1"/>
    <property type="match status" value="1"/>
</dbReference>
<dbReference type="Proteomes" id="UP001165667">
    <property type="component" value="Unassembled WGS sequence"/>
</dbReference>
<dbReference type="RefSeq" id="WP_282588837.1">
    <property type="nucleotide sequence ID" value="NZ_JAMOIM010000050.1"/>
</dbReference>
<feature type="transmembrane region" description="Helical" evidence="8">
    <location>
        <begin position="222"/>
        <end position="250"/>
    </location>
</feature>
<evidence type="ECO:0000313" key="11">
    <source>
        <dbReference type="Proteomes" id="UP001165667"/>
    </source>
</evidence>
<dbReference type="InterPro" id="IPR036259">
    <property type="entry name" value="MFS_trans_sf"/>
</dbReference>
<protein>
    <recommendedName>
        <fullName evidence="8">Bcr/CflA family efflux transporter</fullName>
    </recommendedName>
</protein>
<feature type="transmembrane region" description="Helical" evidence="8">
    <location>
        <begin position="173"/>
        <end position="192"/>
    </location>
</feature>
<feature type="transmembrane region" description="Helical" evidence="8">
    <location>
        <begin position="143"/>
        <end position="161"/>
    </location>
</feature>
<comment type="similarity">
    <text evidence="2 8">Belongs to the major facilitator superfamily. Bcr/CmlA family.</text>
</comment>
<sequence length="413" mass="42361">MPLHASFRDQPEVRQGWRVLAILSTLMGFASISTDLFLPAIPTMATALRADVGTVELTISSYLIGFSLGQLFWGPISDRHGRRGPVAAGLVLFLIGSAGCALSGSASALIGWRVVQALGASASVVLARAMVRDLYAGAQAARMMSTLIAIMAIAPLVGPLVGGEILAFAGWRAIFFTLVGIGMATLAALSTLEETLTPSRRSTEPLSRAFAEYGQLFHHRRLLAYAGAAGCFFGGTFGYIAASPFAYITIHHLPPQLYGLLFGAGIVGIMVTSTLNGRLVARIGSDRLLLWGATGAALASVVLAVTAQTGWGGLAGLAVPMFVFVATTGLIAGNAAAGALADFPKQAGAVSALFGAFQYGGGILGSALVGTFADGTAWPMGLVVGVGGIGTLLCARTVSAISFSRSADVYEAT</sequence>
<feature type="transmembrane region" description="Helical" evidence="8">
    <location>
        <begin position="376"/>
        <end position="395"/>
    </location>
</feature>
<keyword evidence="4" id="KW-1003">Cell membrane</keyword>
<dbReference type="InterPro" id="IPR011701">
    <property type="entry name" value="MFS"/>
</dbReference>
<keyword evidence="11" id="KW-1185">Reference proteome</keyword>
<dbReference type="PANTHER" id="PTHR23502">
    <property type="entry name" value="MAJOR FACILITATOR SUPERFAMILY"/>
    <property type="match status" value="1"/>
</dbReference>
<evidence type="ECO:0000256" key="6">
    <source>
        <dbReference type="ARBA" id="ARBA00022989"/>
    </source>
</evidence>
<evidence type="ECO:0000256" key="1">
    <source>
        <dbReference type="ARBA" id="ARBA00004651"/>
    </source>
</evidence>
<dbReference type="InterPro" id="IPR004812">
    <property type="entry name" value="Efflux_drug-R_Bcr/CmlA"/>
</dbReference>
<evidence type="ECO:0000313" key="10">
    <source>
        <dbReference type="EMBL" id="MCW6512459.1"/>
    </source>
</evidence>
<evidence type="ECO:0000256" key="7">
    <source>
        <dbReference type="ARBA" id="ARBA00023136"/>
    </source>
</evidence>
<feature type="transmembrane region" description="Helical" evidence="8">
    <location>
        <begin position="20"/>
        <end position="41"/>
    </location>
</feature>
<keyword evidence="7 8" id="KW-0472">Membrane</keyword>
<proteinExistence type="inferred from homology"/>
<accession>A0AA41Z2D3</accession>
<feature type="transmembrane region" description="Helical" evidence="8">
    <location>
        <begin position="85"/>
        <end position="104"/>
    </location>
</feature>
<dbReference type="SUPFAM" id="SSF103473">
    <property type="entry name" value="MFS general substrate transporter"/>
    <property type="match status" value="1"/>
</dbReference>
<keyword evidence="8" id="KW-0997">Cell inner membrane</keyword>
<feature type="transmembrane region" description="Helical" evidence="8">
    <location>
        <begin position="349"/>
        <end position="370"/>
    </location>
</feature>
<dbReference type="AlphaFoldDB" id="A0AA41Z2D3"/>
<dbReference type="PROSITE" id="PS50850">
    <property type="entry name" value="MFS"/>
    <property type="match status" value="1"/>
</dbReference>
<feature type="transmembrane region" description="Helical" evidence="8">
    <location>
        <begin position="317"/>
        <end position="337"/>
    </location>
</feature>
<comment type="subcellular location">
    <subcellularLocation>
        <location evidence="8">Cell inner membrane</location>
        <topology evidence="8">Multi-pass membrane protein</topology>
    </subcellularLocation>
    <subcellularLocation>
        <location evidence="1">Cell membrane</location>
        <topology evidence="1">Multi-pass membrane protein</topology>
    </subcellularLocation>
</comment>
<dbReference type="CDD" id="cd17320">
    <property type="entry name" value="MFS_MdfA_MDR_like"/>
    <property type="match status" value="1"/>
</dbReference>
<keyword evidence="3 8" id="KW-0813">Transport</keyword>
<feature type="transmembrane region" description="Helical" evidence="8">
    <location>
        <begin position="256"/>
        <end position="276"/>
    </location>
</feature>
<evidence type="ECO:0000256" key="2">
    <source>
        <dbReference type="ARBA" id="ARBA00006236"/>
    </source>
</evidence>
<feature type="domain" description="Major facilitator superfamily (MFS) profile" evidence="9">
    <location>
        <begin position="19"/>
        <end position="413"/>
    </location>
</feature>
<keyword evidence="5 8" id="KW-0812">Transmembrane</keyword>
<dbReference type="EMBL" id="JAMOIM010000050">
    <property type="protein sequence ID" value="MCW6512459.1"/>
    <property type="molecule type" value="Genomic_DNA"/>
</dbReference>
<organism evidence="10 11">
    <name type="scientific">Lichenifustis flavocetrariae</name>
    <dbReference type="NCBI Taxonomy" id="2949735"/>
    <lineage>
        <taxon>Bacteria</taxon>
        <taxon>Pseudomonadati</taxon>
        <taxon>Pseudomonadota</taxon>
        <taxon>Alphaproteobacteria</taxon>
        <taxon>Hyphomicrobiales</taxon>
        <taxon>Lichenihabitantaceae</taxon>
        <taxon>Lichenifustis</taxon>
    </lineage>
</organism>
<feature type="transmembrane region" description="Helical" evidence="8">
    <location>
        <begin position="53"/>
        <end position="73"/>
    </location>
</feature>
<feature type="transmembrane region" description="Helical" evidence="8">
    <location>
        <begin position="288"/>
        <end position="311"/>
    </location>
</feature>
<dbReference type="InterPro" id="IPR020846">
    <property type="entry name" value="MFS_dom"/>
</dbReference>
<dbReference type="PANTHER" id="PTHR23502:SF132">
    <property type="entry name" value="POLYAMINE TRANSPORTER 2-RELATED"/>
    <property type="match status" value="1"/>
</dbReference>
<evidence type="ECO:0000256" key="4">
    <source>
        <dbReference type="ARBA" id="ARBA00022475"/>
    </source>
</evidence>
<dbReference type="NCBIfam" id="TIGR00710">
    <property type="entry name" value="efflux_Bcr_CflA"/>
    <property type="match status" value="1"/>
</dbReference>
<comment type="caution">
    <text evidence="10">The sequence shown here is derived from an EMBL/GenBank/DDBJ whole genome shotgun (WGS) entry which is preliminary data.</text>
</comment>
<evidence type="ECO:0000259" key="9">
    <source>
        <dbReference type="PROSITE" id="PS50850"/>
    </source>
</evidence>
<evidence type="ECO:0000256" key="8">
    <source>
        <dbReference type="RuleBase" id="RU365088"/>
    </source>
</evidence>